<gene>
    <name evidence="8" type="ORF">CXB77_13965</name>
</gene>
<sequence>MRDLLVTCFVLLGCIYTLKKPYIGILLWSWLSYMNPHRLSYGFAYSMPFAQVTALTLFVSMLFSKENKKIPVNLITVLWIIFVLFMGITTAFAYFPESALEQYERIFKIQLVTFLTMMLITDMSKLKQLLWVIVCSIGFFSVKGGFFTIMTAGGYRVWGPAESFIADNNALAVAVLMTIPLMVYLYQIATNKWIKYGLMGSSVLSLFTIIGSNSRGALLAIVAIGLTYWLKSKNKLGTGIVIAVLAFSLLSFAPESWYQRMNTIENHEEDGSAMGRINAWWYAFNAANDNLLGVGLNSWSAETFALYAPEPTDVHAAHSIYFSVLADHGWIGLGMFLTIFLLTWLKLKSIIKKTEKNPDAKEIYLLAKMLQVSLMAYFVGGAFLSLSYFDLPWHLVSFVVLIERFYNEQYSVNSVKQTPSQFPTTPRSK</sequence>
<dbReference type="AlphaFoldDB" id="A0A2S7XPH8"/>
<comment type="caution">
    <text evidence="8">The sequence shown here is derived from an EMBL/GenBank/DDBJ whole genome shotgun (WGS) entry which is preliminary data.</text>
</comment>
<dbReference type="RefSeq" id="WP_105074380.1">
    <property type="nucleotide sequence ID" value="NZ_PPGH01000037.1"/>
</dbReference>
<keyword evidence="8" id="KW-0436">Ligase</keyword>
<feature type="domain" description="O-antigen ligase-related" evidence="6">
    <location>
        <begin position="202"/>
        <end position="337"/>
    </location>
</feature>
<feature type="transmembrane region" description="Helical" evidence="5">
    <location>
        <begin position="170"/>
        <end position="189"/>
    </location>
</feature>
<dbReference type="PANTHER" id="PTHR37422:SF13">
    <property type="entry name" value="LIPOPOLYSACCHARIDE BIOSYNTHESIS PROTEIN PA4999-RELATED"/>
    <property type="match status" value="1"/>
</dbReference>
<reference evidence="8 9" key="1">
    <citation type="submission" date="2018-01" db="EMBL/GenBank/DDBJ databases">
        <title>The complete genome sequence of Chromatium okenii LaCa, a purple sulfur bacterium with a turbulent life.</title>
        <authorList>
            <person name="Luedin S.M."/>
            <person name="Liechti N."/>
            <person name="Storelli N."/>
            <person name="Danza F."/>
            <person name="Wittwer M."/>
            <person name="Pothier J.F."/>
            <person name="Tonolla M.A."/>
        </authorList>
    </citation>
    <scope>NUCLEOTIDE SEQUENCE [LARGE SCALE GENOMIC DNA]</scope>
    <source>
        <strain evidence="8 9">LaCa</strain>
    </source>
</reference>
<evidence type="ECO:0000256" key="2">
    <source>
        <dbReference type="ARBA" id="ARBA00022692"/>
    </source>
</evidence>
<keyword evidence="3 5" id="KW-1133">Transmembrane helix</keyword>
<evidence type="ECO:0000256" key="1">
    <source>
        <dbReference type="ARBA" id="ARBA00004141"/>
    </source>
</evidence>
<proteinExistence type="predicted"/>
<feature type="domain" description="DUF5935" evidence="7">
    <location>
        <begin position="1"/>
        <end position="189"/>
    </location>
</feature>
<dbReference type="EMBL" id="PPGH01000037">
    <property type="protein sequence ID" value="PQJ95338.1"/>
    <property type="molecule type" value="Genomic_DNA"/>
</dbReference>
<feature type="transmembrane region" description="Helical" evidence="5">
    <location>
        <begin position="70"/>
        <end position="94"/>
    </location>
</feature>
<feature type="transmembrane region" description="Helical" evidence="5">
    <location>
        <begin position="365"/>
        <end position="389"/>
    </location>
</feature>
<dbReference type="Proteomes" id="UP000239936">
    <property type="component" value="Unassembled WGS sequence"/>
</dbReference>
<keyword evidence="4 5" id="KW-0472">Membrane</keyword>
<name>A0A2S7XPH8_9GAMM</name>
<evidence type="ECO:0000313" key="8">
    <source>
        <dbReference type="EMBL" id="PQJ95338.1"/>
    </source>
</evidence>
<feature type="transmembrane region" description="Helical" evidence="5">
    <location>
        <begin position="201"/>
        <end position="230"/>
    </location>
</feature>
<feature type="transmembrane region" description="Helical" evidence="5">
    <location>
        <begin position="43"/>
        <end position="63"/>
    </location>
</feature>
<dbReference type="GO" id="GO:0016020">
    <property type="term" value="C:membrane"/>
    <property type="evidence" value="ECO:0007669"/>
    <property type="project" value="UniProtKB-SubCell"/>
</dbReference>
<evidence type="ECO:0000259" key="7">
    <source>
        <dbReference type="Pfam" id="PF19358"/>
    </source>
</evidence>
<dbReference type="InterPro" id="IPR045979">
    <property type="entry name" value="DUF5935"/>
</dbReference>
<dbReference type="InterPro" id="IPR007016">
    <property type="entry name" value="O-antigen_ligase-rel_domated"/>
</dbReference>
<feature type="transmembrane region" description="Helical" evidence="5">
    <location>
        <begin position="320"/>
        <end position="345"/>
    </location>
</feature>
<keyword evidence="9" id="KW-1185">Reference proteome</keyword>
<evidence type="ECO:0000256" key="3">
    <source>
        <dbReference type="ARBA" id="ARBA00022989"/>
    </source>
</evidence>
<dbReference type="InterPro" id="IPR051533">
    <property type="entry name" value="WaaL-like"/>
</dbReference>
<dbReference type="Pfam" id="PF19358">
    <property type="entry name" value="DUF5935"/>
    <property type="match status" value="1"/>
</dbReference>
<dbReference type="InterPro" id="IPR017528">
    <property type="entry name" value="CHP03097O-antigen_lig-rel"/>
</dbReference>
<dbReference type="NCBIfam" id="TIGR03097">
    <property type="entry name" value="PEP_O_lig_1"/>
    <property type="match status" value="1"/>
</dbReference>
<evidence type="ECO:0000256" key="4">
    <source>
        <dbReference type="ARBA" id="ARBA00023136"/>
    </source>
</evidence>
<dbReference type="GO" id="GO:0016874">
    <property type="term" value="F:ligase activity"/>
    <property type="evidence" value="ECO:0007669"/>
    <property type="project" value="UniProtKB-KW"/>
</dbReference>
<keyword evidence="2 5" id="KW-0812">Transmembrane</keyword>
<evidence type="ECO:0000259" key="6">
    <source>
        <dbReference type="Pfam" id="PF04932"/>
    </source>
</evidence>
<comment type="subcellular location">
    <subcellularLocation>
        <location evidence="1">Membrane</location>
        <topology evidence="1">Multi-pass membrane protein</topology>
    </subcellularLocation>
</comment>
<dbReference type="OrthoDB" id="9772644at2"/>
<dbReference type="Pfam" id="PF04932">
    <property type="entry name" value="Wzy_C"/>
    <property type="match status" value="1"/>
</dbReference>
<dbReference type="PANTHER" id="PTHR37422">
    <property type="entry name" value="TEICHURONIC ACID BIOSYNTHESIS PROTEIN TUAE"/>
    <property type="match status" value="1"/>
</dbReference>
<organism evidence="8 9">
    <name type="scientific">Chromatium okenii</name>
    <dbReference type="NCBI Taxonomy" id="61644"/>
    <lineage>
        <taxon>Bacteria</taxon>
        <taxon>Pseudomonadati</taxon>
        <taxon>Pseudomonadota</taxon>
        <taxon>Gammaproteobacteria</taxon>
        <taxon>Chromatiales</taxon>
        <taxon>Chromatiaceae</taxon>
        <taxon>Chromatium</taxon>
    </lineage>
</organism>
<protein>
    <submittedName>
        <fullName evidence="8">Putative O-glycosylation ligase, exosortase A system-associated</fullName>
    </submittedName>
</protein>
<accession>A0A2S7XPH8</accession>
<evidence type="ECO:0000256" key="5">
    <source>
        <dbReference type="SAM" id="Phobius"/>
    </source>
</evidence>
<evidence type="ECO:0000313" key="9">
    <source>
        <dbReference type="Proteomes" id="UP000239936"/>
    </source>
</evidence>
<feature type="transmembrane region" description="Helical" evidence="5">
    <location>
        <begin position="129"/>
        <end position="150"/>
    </location>
</feature>
<feature type="transmembrane region" description="Helical" evidence="5">
    <location>
        <begin position="236"/>
        <end position="258"/>
    </location>
</feature>